<evidence type="ECO:0000313" key="8">
    <source>
        <dbReference type="Proteomes" id="UP000676336"/>
    </source>
</evidence>
<feature type="region of interest" description="Disordered" evidence="4">
    <location>
        <begin position="112"/>
        <end position="137"/>
    </location>
</feature>
<dbReference type="Proteomes" id="UP000676336">
    <property type="component" value="Unassembled WGS sequence"/>
</dbReference>
<name>A0A8S2QCU4_9BILA</name>
<keyword evidence="5" id="KW-0812">Transmembrane</keyword>
<keyword evidence="2" id="KW-0862">Zinc</keyword>
<dbReference type="InterPro" id="IPR013083">
    <property type="entry name" value="Znf_RING/FYVE/PHD"/>
</dbReference>
<dbReference type="PROSITE" id="PS50089">
    <property type="entry name" value="ZF_RING_2"/>
    <property type="match status" value="1"/>
</dbReference>
<feature type="region of interest" description="Disordered" evidence="4">
    <location>
        <begin position="376"/>
        <end position="406"/>
    </location>
</feature>
<gene>
    <name evidence="7" type="ORF">SMN809_LOCUS17194</name>
</gene>
<proteinExistence type="predicted"/>
<evidence type="ECO:0000256" key="3">
    <source>
        <dbReference type="PROSITE-ProRule" id="PRU00175"/>
    </source>
</evidence>
<evidence type="ECO:0000256" key="2">
    <source>
        <dbReference type="ARBA" id="ARBA00022833"/>
    </source>
</evidence>
<evidence type="ECO:0000313" key="7">
    <source>
        <dbReference type="EMBL" id="CAF4097892.1"/>
    </source>
</evidence>
<dbReference type="GO" id="GO:0008270">
    <property type="term" value="F:zinc ion binding"/>
    <property type="evidence" value="ECO:0007669"/>
    <property type="project" value="UniProtKB-KW"/>
</dbReference>
<keyword evidence="5" id="KW-0472">Membrane</keyword>
<evidence type="ECO:0000256" key="1">
    <source>
        <dbReference type="ARBA" id="ARBA00022771"/>
    </source>
</evidence>
<evidence type="ECO:0000256" key="5">
    <source>
        <dbReference type="SAM" id="Phobius"/>
    </source>
</evidence>
<feature type="compositionally biased region" description="Low complexity" evidence="4">
    <location>
        <begin position="1"/>
        <end position="19"/>
    </location>
</feature>
<keyword evidence="1 3" id="KW-0479">Metal-binding</keyword>
<dbReference type="SUPFAM" id="SSF57850">
    <property type="entry name" value="RING/U-box"/>
    <property type="match status" value="1"/>
</dbReference>
<evidence type="ECO:0000256" key="4">
    <source>
        <dbReference type="SAM" id="MobiDB-lite"/>
    </source>
</evidence>
<dbReference type="Gene3D" id="3.30.40.10">
    <property type="entry name" value="Zinc/RING finger domain, C3HC4 (zinc finger)"/>
    <property type="match status" value="1"/>
</dbReference>
<keyword evidence="1 3" id="KW-0863">Zinc-finger</keyword>
<feature type="domain" description="RING-type" evidence="6">
    <location>
        <begin position="174"/>
        <end position="218"/>
    </location>
</feature>
<reference evidence="7" key="1">
    <citation type="submission" date="2021-02" db="EMBL/GenBank/DDBJ databases">
        <authorList>
            <person name="Nowell W R."/>
        </authorList>
    </citation>
    <scope>NUCLEOTIDE SEQUENCE</scope>
</reference>
<comment type="caution">
    <text evidence="7">The sequence shown here is derived from an EMBL/GenBank/DDBJ whole genome shotgun (WGS) entry which is preliminary data.</text>
</comment>
<feature type="transmembrane region" description="Helical" evidence="5">
    <location>
        <begin position="290"/>
        <end position="317"/>
    </location>
</feature>
<dbReference type="AlphaFoldDB" id="A0A8S2QCU4"/>
<organism evidence="7 8">
    <name type="scientific">Rotaria magnacalcarata</name>
    <dbReference type="NCBI Taxonomy" id="392030"/>
    <lineage>
        <taxon>Eukaryota</taxon>
        <taxon>Metazoa</taxon>
        <taxon>Spiralia</taxon>
        <taxon>Gnathifera</taxon>
        <taxon>Rotifera</taxon>
        <taxon>Eurotatoria</taxon>
        <taxon>Bdelloidea</taxon>
        <taxon>Philodinida</taxon>
        <taxon>Philodinidae</taxon>
        <taxon>Rotaria</taxon>
    </lineage>
</organism>
<accession>A0A8S2QCU4</accession>
<dbReference type="InterPro" id="IPR001841">
    <property type="entry name" value="Znf_RING"/>
</dbReference>
<keyword evidence="5" id="KW-1133">Transmembrane helix</keyword>
<feature type="region of interest" description="Disordered" evidence="4">
    <location>
        <begin position="1"/>
        <end position="20"/>
    </location>
</feature>
<sequence length="406" mass="45769">MSKKVLSSSLSESSIKSGKTPPIRRVIADSLSLISSDNINLNHEIDTNTNIFNQSISKKNLEKNSYDSIKKLITINNNQLTTVLGKHSIISTGKSSSSSKTSNNHSLISYSPELSLNEDDGDDDDDDVSSNYDTNHQWDLHEQQLNPPLTRLVTDVLSSLFNDNQITEILMSECKICFKELSVEPLLCCSSSICLKCVYHYLTTNINEARIRITCPSCPYIFTPEEILSLLSNYDHNGNISERYKRFYTDTNREAHIKTCPRCCSIKQVDKHKPLVRHTVRGLVTGAASLVIPVAAVGAVALLAVGTTIGAPTYGTYRLVKHIHSKRQERRQRYRMKTIARHWNTSDSLLTDDQMIESDDIRKAVQANLMTRREEIAGRELTPYPTRNLDHSNQNNDDDDEDSFDD</sequence>
<evidence type="ECO:0000259" key="6">
    <source>
        <dbReference type="PROSITE" id="PS50089"/>
    </source>
</evidence>
<feature type="compositionally biased region" description="Acidic residues" evidence="4">
    <location>
        <begin position="396"/>
        <end position="406"/>
    </location>
</feature>
<feature type="compositionally biased region" description="Acidic residues" evidence="4">
    <location>
        <begin position="116"/>
        <end position="128"/>
    </location>
</feature>
<dbReference type="EMBL" id="CAJOBI010007890">
    <property type="protein sequence ID" value="CAF4097892.1"/>
    <property type="molecule type" value="Genomic_DNA"/>
</dbReference>
<protein>
    <recommendedName>
        <fullName evidence="6">RING-type domain-containing protein</fullName>
    </recommendedName>
</protein>